<reference evidence="3" key="1">
    <citation type="submission" date="2023-05" db="EMBL/GenBank/DDBJ databases">
        <title>Limnohabitans sp. strain HM2-2 Genome sequencing and assembly.</title>
        <authorList>
            <person name="Jung Y."/>
        </authorList>
    </citation>
    <scope>NUCLEOTIDE SEQUENCE</scope>
    <source>
        <strain evidence="3">HM2-2</strain>
    </source>
</reference>
<dbReference type="Pfam" id="PF13937">
    <property type="entry name" value="DUF4212"/>
    <property type="match status" value="1"/>
</dbReference>
<dbReference type="NCBIfam" id="TIGR03647">
    <property type="entry name" value="Na_symport_sm"/>
    <property type="match status" value="1"/>
</dbReference>
<keyword evidence="1" id="KW-0812">Transmembrane</keyword>
<sequence>MKPSRAPVLRQRIRHTTWILLAIWALVSFAWVPFANDLNFTFFHWTFNFWMAAQGSVLTFLVLTIVNAVLINRWEKELAQLEDASAD</sequence>
<keyword evidence="1" id="KW-1133">Transmembrane helix</keyword>
<gene>
    <name evidence="3" type="ORF">QLQ16_14620</name>
</gene>
<protein>
    <submittedName>
        <fullName evidence="3">DUF4212 domain-containing protein</fullName>
    </submittedName>
</protein>
<evidence type="ECO:0000313" key="3">
    <source>
        <dbReference type="EMBL" id="MDI9235071.1"/>
    </source>
</evidence>
<keyword evidence="1" id="KW-0472">Membrane</keyword>
<evidence type="ECO:0000256" key="1">
    <source>
        <dbReference type="SAM" id="Phobius"/>
    </source>
</evidence>
<name>A0ABT6XAB4_9BURK</name>
<evidence type="ECO:0000313" key="4">
    <source>
        <dbReference type="Proteomes" id="UP001431902"/>
    </source>
</evidence>
<dbReference type="EMBL" id="JASGBH010000012">
    <property type="protein sequence ID" value="MDI9235071.1"/>
    <property type="molecule type" value="Genomic_DNA"/>
</dbReference>
<accession>A0ABT6XAB4</accession>
<dbReference type="InterPro" id="IPR019886">
    <property type="entry name" value="Na_symporter_ssu"/>
</dbReference>
<keyword evidence="4" id="KW-1185">Reference proteome</keyword>
<organism evidence="3 4">
    <name type="scientific">Limnohabitans lacus</name>
    <dbReference type="NCBI Taxonomy" id="3045173"/>
    <lineage>
        <taxon>Bacteria</taxon>
        <taxon>Pseudomonadati</taxon>
        <taxon>Pseudomonadota</taxon>
        <taxon>Betaproteobacteria</taxon>
        <taxon>Burkholderiales</taxon>
        <taxon>Comamonadaceae</taxon>
        <taxon>Limnohabitans</taxon>
    </lineage>
</organism>
<evidence type="ECO:0000259" key="2">
    <source>
        <dbReference type="Pfam" id="PF13937"/>
    </source>
</evidence>
<dbReference type="RefSeq" id="WP_283225413.1">
    <property type="nucleotide sequence ID" value="NZ_JASGBH010000012.1"/>
</dbReference>
<feature type="transmembrane region" description="Helical" evidence="1">
    <location>
        <begin position="16"/>
        <end position="35"/>
    </location>
</feature>
<comment type="caution">
    <text evidence="3">The sequence shown here is derived from an EMBL/GenBank/DDBJ whole genome shotgun (WGS) entry which is preliminary data.</text>
</comment>
<feature type="domain" description="Sodium symporter small subunit" evidence="2">
    <location>
        <begin position="14"/>
        <end position="77"/>
    </location>
</feature>
<dbReference type="Proteomes" id="UP001431902">
    <property type="component" value="Unassembled WGS sequence"/>
</dbReference>
<feature type="transmembrane region" description="Helical" evidence="1">
    <location>
        <begin position="47"/>
        <end position="71"/>
    </location>
</feature>
<proteinExistence type="predicted"/>